<dbReference type="GO" id="GO:0003677">
    <property type="term" value="F:DNA binding"/>
    <property type="evidence" value="ECO:0007669"/>
    <property type="project" value="UniProtKB-KW"/>
</dbReference>
<dbReference type="InterPro" id="IPR007324">
    <property type="entry name" value="Sugar-bd_dom_put"/>
</dbReference>
<dbReference type="InterPro" id="IPR036390">
    <property type="entry name" value="WH_DNA-bd_sf"/>
</dbReference>
<feature type="domain" description="Sugar-binding" evidence="5">
    <location>
        <begin position="92"/>
        <end position="338"/>
    </location>
</feature>
<organism evidence="7 8">
    <name type="scientific">Clostridium grantii DSM 8605</name>
    <dbReference type="NCBI Taxonomy" id="1121316"/>
    <lineage>
        <taxon>Bacteria</taxon>
        <taxon>Bacillati</taxon>
        <taxon>Bacillota</taxon>
        <taxon>Clostridia</taxon>
        <taxon>Eubacteriales</taxon>
        <taxon>Clostridiaceae</taxon>
        <taxon>Clostridium</taxon>
    </lineage>
</organism>
<reference evidence="7 8" key="1">
    <citation type="submission" date="2016-11" db="EMBL/GenBank/DDBJ databases">
        <authorList>
            <person name="Jaros S."/>
            <person name="Januszkiewicz K."/>
            <person name="Wedrychowicz H."/>
        </authorList>
    </citation>
    <scope>NUCLEOTIDE SEQUENCE [LARGE SCALE GENOMIC DNA]</scope>
    <source>
        <strain evidence="7 8">DSM 8605</strain>
    </source>
</reference>
<evidence type="ECO:0000259" key="5">
    <source>
        <dbReference type="Pfam" id="PF04198"/>
    </source>
</evidence>
<gene>
    <name evidence="7" type="ORF">SAMN02745207_00679</name>
</gene>
<dbReference type="PANTHER" id="PTHR34294">
    <property type="entry name" value="TRANSCRIPTIONAL REGULATOR-RELATED"/>
    <property type="match status" value="1"/>
</dbReference>
<dbReference type="GO" id="GO:0030246">
    <property type="term" value="F:carbohydrate binding"/>
    <property type="evidence" value="ECO:0007669"/>
    <property type="project" value="InterPro"/>
</dbReference>
<dbReference type="SUPFAM" id="SSF46785">
    <property type="entry name" value="Winged helix' DNA-binding domain"/>
    <property type="match status" value="1"/>
</dbReference>
<protein>
    <submittedName>
        <fullName evidence="7">Central glycolytic genes regulator</fullName>
    </submittedName>
</protein>
<sequence>MYEILSLQQKIMPELLEVLQKRYSILRTIYYNAPVGRRMLSNLLGMSERIVRTEINFLKKQNLIDITSEGMKVTEEGEEVVDKLKELIHDLRGLHEIEEFLEKNLNVKKVFIVPGNADDNEIVLNEIGKTAASYIKERLKDNNIIALTGGSSVKKIIDNIPHIRSKNDIMVVPARGGIGGNVDVQSNTIAAKLANKLDARYKMLHVPDNLSDSALKTIQKEKSIMEVLDLINNADILIYGIGRATKMAEKRGLGKEIVEKLEQLGAVGEAFGCYFNIEGEIIFSTPTIGIKNEQMTNVETSIAIAGGKRKAKAIIATEMYSKNSILFTDEGAAMEIMKILSERETSN</sequence>
<dbReference type="RefSeq" id="WP_073337008.1">
    <property type="nucleotide sequence ID" value="NZ_FQXM01000003.1"/>
</dbReference>
<accession>A0A1M5RRE5</accession>
<name>A0A1M5RRE5_9CLOT</name>
<dbReference type="Gene3D" id="1.10.10.10">
    <property type="entry name" value="Winged helix-like DNA-binding domain superfamily/Winged helix DNA-binding domain"/>
    <property type="match status" value="1"/>
</dbReference>
<keyword evidence="4" id="KW-0804">Transcription</keyword>
<evidence type="ECO:0000259" key="6">
    <source>
        <dbReference type="Pfam" id="PF21715"/>
    </source>
</evidence>
<keyword evidence="3" id="KW-0238">DNA-binding</keyword>
<keyword evidence="2" id="KW-0805">Transcription regulation</keyword>
<dbReference type="OrthoDB" id="9793820at2"/>
<evidence type="ECO:0000256" key="3">
    <source>
        <dbReference type="ARBA" id="ARBA00023125"/>
    </source>
</evidence>
<dbReference type="PANTHER" id="PTHR34294:SF5">
    <property type="entry name" value="CENTRAL GLYCOLYTIC GENES REGULATOR"/>
    <property type="match status" value="1"/>
</dbReference>
<dbReference type="Pfam" id="PF04198">
    <property type="entry name" value="Sugar-bind"/>
    <property type="match status" value="1"/>
</dbReference>
<proteinExistence type="inferred from homology"/>
<dbReference type="AlphaFoldDB" id="A0A1M5RRE5"/>
<evidence type="ECO:0000256" key="4">
    <source>
        <dbReference type="ARBA" id="ARBA00023163"/>
    </source>
</evidence>
<feature type="domain" description="CggR N-terminal DNA binding" evidence="6">
    <location>
        <begin position="18"/>
        <end position="88"/>
    </location>
</feature>
<dbReference type="SUPFAM" id="SSF100950">
    <property type="entry name" value="NagB/RpiA/CoA transferase-like"/>
    <property type="match status" value="1"/>
</dbReference>
<evidence type="ECO:0000313" key="8">
    <source>
        <dbReference type="Proteomes" id="UP000184447"/>
    </source>
</evidence>
<dbReference type="STRING" id="1121316.SAMN02745207_00679"/>
<dbReference type="InterPro" id="IPR051054">
    <property type="entry name" value="SorC_transcr_regulators"/>
</dbReference>
<dbReference type="Gene3D" id="3.40.50.1360">
    <property type="match status" value="1"/>
</dbReference>
<dbReference type="Pfam" id="PF21715">
    <property type="entry name" value="CggR_N"/>
    <property type="match status" value="1"/>
</dbReference>
<evidence type="ECO:0000256" key="2">
    <source>
        <dbReference type="ARBA" id="ARBA00023015"/>
    </source>
</evidence>
<dbReference type="InterPro" id="IPR037171">
    <property type="entry name" value="NagB/RpiA_transferase-like"/>
</dbReference>
<evidence type="ECO:0000313" key="7">
    <source>
        <dbReference type="EMBL" id="SHH28857.1"/>
    </source>
</evidence>
<comment type="similarity">
    <text evidence="1">Belongs to the SorC transcriptional regulatory family.</text>
</comment>
<evidence type="ECO:0000256" key="1">
    <source>
        <dbReference type="ARBA" id="ARBA00010466"/>
    </source>
</evidence>
<dbReference type="InterPro" id="IPR036388">
    <property type="entry name" value="WH-like_DNA-bd_sf"/>
</dbReference>
<keyword evidence="8" id="KW-1185">Reference proteome</keyword>
<dbReference type="EMBL" id="FQXM01000003">
    <property type="protein sequence ID" value="SHH28857.1"/>
    <property type="molecule type" value="Genomic_DNA"/>
</dbReference>
<dbReference type="InterPro" id="IPR048715">
    <property type="entry name" value="CggR_N"/>
</dbReference>
<dbReference type="Proteomes" id="UP000184447">
    <property type="component" value="Unassembled WGS sequence"/>
</dbReference>